<evidence type="ECO:0000313" key="8">
    <source>
        <dbReference type="RefSeq" id="XP_022095151.1"/>
    </source>
</evidence>
<evidence type="ECO:0000256" key="4">
    <source>
        <dbReference type="SAM" id="MobiDB-lite"/>
    </source>
</evidence>
<dbReference type="GO" id="GO:0003677">
    <property type="term" value="F:DNA binding"/>
    <property type="evidence" value="ECO:0007669"/>
    <property type="project" value="TreeGrafter"/>
</dbReference>
<evidence type="ECO:0000313" key="7">
    <source>
        <dbReference type="Proteomes" id="UP000694845"/>
    </source>
</evidence>
<name>A0A8B7YUZ8_ACAPL</name>
<keyword evidence="7" id="KW-1185">Reference proteome</keyword>
<dbReference type="InterPro" id="IPR006906">
    <property type="entry name" value="Timeless_N"/>
</dbReference>
<feature type="domain" description="Timeless C-terminal" evidence="6">
    <location>
        <begin position="884"/>
        <end position="978"/>
    </location>
</feature>
<protein>
    <submittedName>
        <fullName evidence="8">Protein timeless-like</fullName>
    </submittedName>
</protein>
<evidence type="ECO:0000256" key="1">
    <source>
        <dbReference type="ARBA" id="ARBA00004123"/>
    </source>
</evidence>
<dbReference type="RefSeq" id="XP_022095151.1">
    <property type="nucleotide sequence ID" value="XM_022239459.1"/>
</dbReference>
<dbReference type="GO" id="GO:0031298">
    <property type="term" value="C:replication fork protection complex"/>
    <property type="evidence" value="ECO:0007669"/>
    <property type="project" value="TreeGrafter"/>
</dbReference>
<dbReference type="Pfam" id="PF04821">
    <property type="entry name" value="TIMELESS"/>
    <property type="match status" value="1"/>
</dbReference>
<feature type="compositionally biased region" description="Polar residues" evidence="4">
    <location>
        <begin position="400"/>
        <end position="414"/>
    </location>
</feature>
<accession>A0A8B7YUZ8</accession>
<dbReference type="GO" id="GO:0043111">
    <property type="term" value="P:replication fork arrest"/>
    <property type="evidence" value="ECO:0007669"/>
    <property type="project" value="TreeGrafter"/>
</dbReference>
<feature type="compositionally biased region" description="Basic and acidic residues" evidence="4">
    <location>
        <begin position="336"/>
        <end position="346"/>
    </location>
</feature>
<dbReference type="GO" id="GO:0048511">
    <property type="term" value="P:rhythmic process"/>
    <property type="evidence" value="ECO:0007669"/>
    <property type="project" value="UniProtKB-KW"/>
</dbReference>
<evidence type="ECO:0000259" key="5">
    <source>
        <dbReference type="Pfam" id="PF04821"/>
    </source>
</evidence>
<dbReference type="GO" id="GO:0006281">
    <property type="term" value="P:DNA repair"/>
    <property type="evidence" value="ECO:0007669"/>
    <property type="project" value="TreeGrafter"/>
</dbReference>
<proteinExistence type="inferred from homology"/>
<feature type="compositionally biased region" description="Basic and acidic residues" evidence="4">
    <location>
        <begin position="257"/>
        <end position="278"/>
    </location>
</feature>
<dbReference type="OrthoDB" id="10036028at2759"/>
<dbReference type="Pfam" id="PF05029">
    <property type="entry name" value="TIMELESS_C"/>
    <property type="match status" value="1"/>
</dbReference>
<feature type="compositionally biased region" description="Basic and acidic residues" evidence="4">
    <location>
        <begin position="437"/>
        <end position="457"/>
    </location>
</feature>
<dbReference type="Proteomes" id="UP000694845">
    <property type="component" value="Unplaced"/>
</dbReference>
<feature type="region of interest" description="Disordered" evidence="4">
    <location>
        <begin position="246"/>
        <end position="281"/>
    </location>
</feature>
<dbReference type="AlphaFoldDB" id="A0A8B7YUZ8"/>
<reference evidence="8" key="1">
    <citation type="submission" date="2025-08" db="UniProtKB">
        <authorList>
            <consortium name="RefSeq"/>
        </authorList>
    </citation>
    <scope>IDENTIFICATION</scope>
</reference>
<feature type="compositionally biased region" description="Low complexity" evidence="4">
    <location>
        <begin position="369"/>
        <end position="387"/>
    </location>
</feature>
<feature type="region of interest" description="Disordered" evidence="4">
    <location>
        <begin position="300"/>
        <end position="514"/>
    </location>
</feature>
<feature type="compositionally biased region" description="Low complexity" evidence="4">
    <location>
        <begin position="479"/>
        <end position="510"/>
    </location>
</feature>
<gene>
    <name evidence="8" type="primary">LOC110981676</name>
</gene>
<feature type="compositionally biased region" description="Low complexity" evidence="4">
    <location>
        <begin position="301"/>
        <end position="313"/>
    </location>
</feature>
<evidence type="ECO:0000256" key="2">
    <source>
        <dbReference type="ARBA" id="ARBA00008174"/>
    </source>
</evidence>
<keyword evidence="3" id="KW-0539">Nucleus</keyword>
<organism evidence="7 8">
    <name type="scientific">Acanthaster planci</name>
    <name type="common">Crown-of-thorns starfish</name>
    <dbReference type="NCBI Taxonomy" id="133434"/>
    <lineage>
        <taxon>Eukaryota</taxon>
        <taxon>Metazoa</taxon>
        <taxon>Echinodermata</taxon>
        <taxon>Eleutherozoa</taxon>
        <taxon>Asterozoa</taxon>
        <taxon>Asteroidea</taxon>
        <taxon>Valvatacea</taxon>
        <taxon>Valvatida</taxon>
        <taxon>Acanthasteridae</taxon>
        <taxon>Acanthaster</taxon>
    </lineage>
</organism>
<comment type="similarity">
    <text evidence="2">Belongs to the timeless family.</text>
</comment>
<feature type="compositionally biased region" description="Low complexity" evidence="4">
    <location>
        <begin position="323"/>
        <end position="334"/>
    </location>
</feature>
<dbReference type="GO" id="GO:0000076">
    <property type="term" value="P:DNA replication checkpoint signaling"/>
    <property type="evidence" value="ECO:0007669"/>
    <property type="project" value="TreeGrafter"/>
</dbReference>
<comment type="subcellular location">
    <subcellularLocation>
        <location evidence="1">Nucleus</location>
    </subcellularLocation>
</comment>
<feature type="domain" description="Timeless N-terminal" evidence="5">
    <location>
        <begin position="26"/>
        <end position="249"/>
    </location>
</feature>
<dbReference type="KEGG" id="aplc:110981676"/>
<evidence type="ECO:0000256" key="3">
    <source>
        <dbReference type="ARBA" id="ARBA00023242"/>
    </source>
</evidence>
<dbReference type="PANTHER" id="PTHR22940">
    <property type="entry name" value="TIMEOUT/TIMELESS-2"/>
    <property type="match status" value="1"/>
</dbReference>
<dbReference type="PANTHER" id="PTHR22940:SF5">
    <property type="entry name" value="PROTEIN TIMELESS"/>
    <property type="match status" value="1"/>
</dbReference>
<dbReference type="InterPro" id="IPR007725">
    <property type="entry name" value="TIMELESS_C"/>
</dbReference>
<feature type="compositionally biased region" description="Low complexity" evidence="4">
    <location>
        <begin position="350"/>
        <end position="359"/>
    </location>
</feature>
<dbReference type="OMA" id="SKCNQRS"/>
<evidence type="ECO:0000259" key="6">
    <source>
        <dbReference type="Pfam" id="PF05029"/>
    </source>
</evidence>
<sequence>MEMLIMASGGLNSIASSLGHMEGDSYIISDYCEDVLEEMLDNLKHENKVTRPVRINIANSKVVEADLLHILSAAKDNVEAFQAIVRLLVNLSMPLEVILPVHPNMTKADWEQRHTLQEMLLKIKKHFIEERPIQAILEQMSTQLEHHGSYQMDKESMESMNDCLVLIRNILHIEENTGMETNNEIVRHMLKNNIGDIILSMLSREEAEIWISAMVQVIRLMFRDQMSQDLVKRAANLFEKGTLFAAMPQDKQPGAKNPEKTSTGKDEVEVRSPWKTLRESSLPLAKQSSFPLYIDTANIPSASSSSDSGSDSGLRGQEEFSSDSKTTSNSSVEESSNEKAADDNRGTVKPSNSPSTSQDSSDEVKGQRSETSSCSSGIDSSVSLSPSPRDFLTDEYSLRDSPTSFNLSDTASVGSGSGKESPHSVDGSPPSGTTEAASEKKSSKKLKEYLSRPREGPRGSPESQASEEDDTCSRTSGNGSTFSRTSDNSSSSFTGSSETGSSETGSSFSSAISMDGTPSRKELLRNQLCQFAVKFCQHGLNRCILLSQDNLLKCMNDCYVLWCISYFLPFSSLPCISYSDVRYNLSSMVVTYLMYVTLNTWESFTLAANDATADSKSNILFRRLYLLVASLRQILSMTRRFMEEGLQAETESLNNFIKCLCQLEGLRKLYLLLLRKFRPKNESIQYLRALVVGNDELLRIITSKQAYTIEQREKFSCEEHVKQLASRQVLLTYNELLIKFSSNTKEENEAAFTLMYHTAIDLQNHKLVYQLPILDTFADLWEHGAEDCISQSSWDFMDHIVAVFAKHSINNPDILMEHITETPSKKRKHKEVEDASENECSPFKKSLTTETGLSLPTILSSSSEDETAETKHIKDNINTCLRALTIKGYKPQIRGLQKLLLETCYAKLVGPKTEIVEPVVWLNHIQMKSVPLFAFSQADELAMNDLHFQELLQRLGMHSAKDSQHLYPSIPAFWTAEMCFNAAKILGDINYDKLHFALTSEGELSPEYLELYVPSVTFDPSSEPSDDEMSQEEDKPTTSRISNPMVSLPQNIWLSVVQQLNAEKEAKA</sequence>
<dbReference type="InterPro" id="IPR044998">
    <property type="entry name" value="Timeless"/>
</dbReference>
<dbReference type="GeneID" id="110981676"/>
<feature type="region of interest" description="Disordered" evidence="4">
    <location>
        <begin position="1019"/>
        <end position="1044"/>
    </location>
</feature>